<dbReference type="OrthoDB" id="332250at2759"/>
<dbReference type="GO" id="GO:0005815">
    <property type="term" value="C:microtubule organizing center"/>
    <property type="evidence" value="ECO:0007669"/>
    <property type="project" value="TreeGrafter"/>
</dbReference>
<comment type="caution">
    <text evidence="3">The sequence shown here is derived from an EMBL/GenBank/DDBJ whole genome shotgun (WGS) entry which is preliminary data.</text>
</comment>
<feature type="region of interest" description="Disordered" evidence="2">
    <location>
        <begin position="107"/>
        <end position="167"/>
    </location>
</feature>
<keyword evidence="4" id="KW-1185">Reference proteome</keyword>
<proteinExistence type="predicted"/>
<organism evidence="3 4">
    <name type="scientific">Acaulospora morrowiae</name>
    <dbReference type="NCBI Taxonomy" id="94023"/>
    <lineage>
        <taxon>Eukaryota</taxon>
        <taxon>Fungi</taxon>
        <taxon>Fungi incertae sedis</taxon>
        <taxon>Mucoromycota</taxon>
        <taxon>Glomeromycotina</taxon>
        <taxon>Glomeromycetes</taxon>
        <taxon>Diversisporales</taxon>
        <taxon>Acaulosporaceae</taxon>
        <taxon>Acaulospora</taxon>
    </lineage>
</organism>
<dbReference type="EMBL" id="CAJVPV010043840">
    <property type="protein sequence ID" value="CAG8766448.1"/>
    <property type="molecule type" value="Genomic_DNA"/>
</dbReference>
<feature type="non-terminal residue" evidence="3">
    <location>
        <position position="362"/>
    </location>
</feature>
<evidence type="ECO:0000313" key="4">
    <source>
        <dbReference type="Proteomes" id="UP000789342"/>
    </source>
</evidence>
<accession>A0A9N9NWB0</accession>
<sequence length="362" mass="41980">ADSDVILTNGTSTIDVNMTPQRIQRYFENVPLLMEIWQNNEQKNFQVGVATLRLEEVFLSQNTVDEVTKADIKTFTTLAPIKSVGLATSREMGHVSVSVRLEDYGEIESEGRSKHRSTLTKSHSTADLLDVSNDLHSSADESTTVESDRSSQHTKVSNKKKVEGDDCEQPLSKFRTDLFQQVGENMKLMRDVLASSKKNTKGQSFSKSKVQQMRTIDRQLQQSILYFQTRDESLLRAEKDFQRRWLELDRQHEKRRRETISRLEAEYAQKEKNLMQNNPINDTIKGLQAEVNSLKAQLDSTTRAQRHYESQWLRALQVLANTHDTESEEATIWKGLREMDQCWWQVRRMAEEEMEVLSYERL</sequence>
<dbReference type="AlphaFoldDB" id="A0A9N9NWB0"/>
<name>A0A9N9NWB0_9GLOM</name>
<feature type="coiled-coil region" evidence="1">
    <location>
        <begin position="253"/>
        <end position="304"/>
    </location>
</feature>
<dbReference type="GO" id="GO:0010564">
    <property type="term" value="P:regulation of cell cycle process"/>
    <property type="evidence" value="ECO:0007669"/>
    <property type="project" value="TreeGrafter"/>
</dbReference>
<evidence type="ECO:0000313" key="3">
    <source>
        <dbReference type="EMBL" id="CAG8766448.1"/>
    </source>
</evidence>
<dbReference type="PANTHER" id="PTHR21574:SF0">
    <property type="entry name" value="CENTROSOMAL PROTEIN OF 120 KDA"/>
    <property type="match status" value="1"/>
</dbReference>
<feature type="non-terminal residue" evidence="3">
    <location>
        <position position="1"/>
    </location>
</feature>
<reference evidence="3" key="1">
    <citation type="submission" date="2021-06" db="EMBL/GenBank/DDBJ databases">
        <authorList>
            <person name="Kallberg Y."/>
            <person name="Tangrot J."/>
            <person name="Rosling A."/>
        </authorList>
    </citation>
    <scope>NUCLEOTIDE SEQUENCE</scope>
    <source>
        <strain evidence="3">CL551</strain>
    </source>
</reference>
<dbReference type="PANTHER" id="PTHR21574">
    <property type="entry name" value="CENTROSOMAL PROTEIN OF 120 KDA"/>
    <property type="match status" value="1"/>
</dbReference>
<gene>
    <name evidence="3" type="ORF">AMORRO_LOCUS16308</name>
</gene>
<evidence type="ECO:0000256" key="1">
    <source>
        <dbReference type="SAM" id="Coils"/>
    </source>
</evidence>
<dbReference type="InterPro" id="IPR039893">
    <property type="entry name" value="CEP120-like"/>
</dbReference>
<protein>
    <submittedName>
        <fullName evidence="3">977_t:CDS:1</fullName>
    </submittedName>
</protein>
<feature type="compositionally biased region" description="Polar residues" evidence="2">
    <location>
        <begin position="134"/>
        <end position="145"/>
    </location>
</feature>
<keyword evidence="1" id="KW-0175">Coiled coil</keyword>
<dbReference type="Proteomes" id="UP000789342">
    <property type="component" value="Unassembled WGS sequence"/>
</dbReference>
<evidence type="ECO:0000256" key="2">
    <source>
        <dbReference type="SAM" id="MobiDB-lite"/>
    </source>
</evidence>